<reference evidence="1 2" key="1">
    <citation type="journal article" date="2017" name="Gigascience">
        <title>Genome sequence of the small brown planthopper, Laodelphax striatellus.</title>
        <authorList>
            <person name="Zhu J."/>
            <person name="Jiang F."/>
            <person name="Wang X."/>
            <person name="Yang P."/>
            <person name="Bao Y."/>
            <person name="Zhao W."/>
            <person name="Wang W."/>
            <person name="Lu H."/>
            <person name="Wang Q."/>
            <person name="Cui N."/>
            <person name="Li J."/>
            <person name="Chen X."/>
            <person name="Luo L."/>
            <person name="Yu J."/>
            <person name="Kang L."/>
            <person name="Cui F."/>
        </authorList>
    </citation>
    <scope>NUCLEOTIDE SEQUENCE [LARGE SCALE GENOMIC DNA]</scope>
    <source>
        <strain evidence="1">Lst14</strain>
    </source>
</reference>
<evidence type="ECO:0000313" key="2">
    <source>
        <dbReference type="Proteomes" id="UP000291343"/>
    </source>
</evidence>
<keyword evidence="2" id="KW-1185">Reference proteome</keyword>
<dbReference type="EMBL" id="QKKF02010319">
    <property type="protein sequence ID" value="RZF44689.1"/>
    <property type="molecule type" value="Genomic_DNA"/>
</dbReference>
<accession>A0A482XGR9</accession>
<proteinExistence type="predicted"/>
<dbReference type="InParanoid" id="A0A482XGR9"/>
<organism evidence="1 2">
    <name type="scientific">Laodelphax striatellus</name>
    <name type="common">Small brown planthopper</name>
    <name type="synonym">Delphax striatella</name>
    <dbReference type="NCBI Taxonomy" id="195883"/>
    <lineage>
        <taxon>Eukaryota</taxon>
        <taxon>Metazoa</taxon>
        <taxon>Ecdysozoa</taxon>
        <taxon>Arthropoda</taxon>
        <taxon>Hexapoda</taxon>
        <taxon>Insecta</taxon>
        <taxon>Pterygota</taxon>
        <taxon>Neoptera</taxon>
        <taxon>Paraneoptera</taxon>
        <taxon>Hemiptera</taxon>
        <taxon>Auchenorrhyncha</taxon>
        <taxon>Fulgoroidea</taxon>
        <taxon>Delphacidae</taxon>
        <taxon>Criomorphinae</taxon>
        <taxon>Laodelphax</taxon>
    </lineage>
</organism>
<comment type="caution">
    <text evidence="1">The sequence shown here is derived from an EMBL/GenBank/DDBJ whole genome shotgun (WGS) entry which is preliminary data.</text>
</comment>
<evidence type="ECO:0000313" key="1">
    <source>
        <dbReference type="EMBL" id="RZF44689.1"/>
    </source>
</evidence>
<protein>
    <submittedName>
        <fullName evidence="1">Uncharacterized protein</fullName>
    </submittedName>
</protein>
<gene>
    <name evidence="1" type="ORF">LSTR_LSTR000641</name>
</gene>
<dbReference type="Proteomes" id="UP000291343">
    <property type="component" value="Unassembled WGS sequence"/>
</dbReference>
<name>A0A482XGR9_LAOST</name>
<dbReference type="AlphaFoldDB" id="A0A482XGR9"/>
<sequence>MTAPPPPQISGRLTIRINLAGICLPPLPDAAPPPLNNYCKGGALPSRMHSTTSPPTILQGRSPCHPGCTATPPPSTISQGRSPCLPGCKAPPPLSTILQDGVLPTRMHSKLPPLNNIARAEPLPPMMHSNTSPSQQYARRRSLSFQDAQHHLPLSTILQGRSPCLPGCIALAPPSQQYCNGGALAS</sequence>